<dbReference type="PANTHER" id="PTHR45138">
    <property type="entry name" value="REGULATORY COMPONENTS OF SENSORY TRANSDUCTION SYSTEM"/>
    <property type="match status" value="1"/>
</dbReference>
<evidence type="ECO:0000256" key="6">
    <source>
        <dbReference type="SAM" id="Phobius"/>
    </source>
</evidence>
<dbReference type="KEGG" id="smai:EXU30_04570"/>
<feature type="repeat" description="TPR" evidence="4">
    <location>
        <begin position="273"/>
        <end position="306"/>
    </location>
</feature>
<dbReference type="Gene3D" id="1.25.40.10">
    <property type="entry name" value="Tetratricopeptide repeat domain"/>
    <property type="match status" value="2"/>
</dbReference>
<dbReference type="Pfam" id="PF13181">
    <property type="entry name" value="TPR_8"/>
    <property type="match status" value="2"/>
</dbReference>
<protein>
    <recommendedName>
        <fullName evidence="2">diguanylate cyclase</fullName>
        <ecNumber evidence="2">2.7.7.65</ecNumber>
    </recommendedName>
</protein>
<dbReference type="OrthoDB" id="6191081at2"/>
<accession>A0A411PET8</accession>
<sequence>MHFMGMALSLTLRDLKIIIDAQERQLLKFMLNRGHVKYSFVIAKLSVISICISFLSLTSLSLKAEELTNSEKADAIFRQFDLGEINYPEQSDKMLAELDRLIADDDLKRRHKLVGLRCWYQDSATTEEINVAIEHASKLILLYSDPKPSYILTELLMCRGFYYNLNSFTDKALVDYNKAVDDSYKLESPRLIADARSLRGTMFSYQGEYSTALEDLITAQQIYESLDTPYWEIFNLTELATAYRRFGDPATALRYQEKLLASFTETDQNLDANEVRVQMGYSYEALGQFDKAIEHFKAAKLYWEANDDPEMAADMAVTIANAYMALGQYDKAKPLLENHKHIIPADFDAPYSHLMYALAQMAHHEGNSKQALAYLEESQQAFNKSANNRGLTDAQKLTSEVHASEQNWQQAYLELVEYNKTHAALDEKLLSDRNAEMLARFDNSKFKRENELLERAAKAREQQLAVMERNDTLQIVVIVLSVIILVILSIFAYKQLIRQRTYRQLALTDELTGLSNRRDTYNQGQLFLKQAKASGKPFSVISFDADHFKAVNDTLGHEVGDKVLIKLAEIASSMMRDTDVVGRVGGEEFLILLPNVEQGTAVEIANRLLSTIANFDWQQVAPELKQTVSAGVASFSNETTLSPLLLKADKALYKAKESGRNCVKAV</sequence>
<feature type="domain" description="GGDEF" evidence="7">
    <location>
        <begin position="536"/>
        <end position="666"/>
    </location>
</feature>
<dbReference type="FunFam" id="3.30.70.270:FF:000001">
    <property type="entry name" value="Diguanylate cyclase domain protein"/>
    <property type="match status" value="1"/>
</dbReference>
<organism evidence="8 9">
    <name type="scientific">Shewanella maritima</name>
    <dbReference type="NCBI Taxonomy" id="2520507"/>
    <lineage>
        <taxon>Bacteria</taxon>
        <taxon>Pseudomonadati</taxon>
        <taxon>Pseudomonadota</taxon>
        <taxon>Gammaproteobacteria</taxon>
        <taxon>Alteromonadales</taxon>
        <taxon>Shewanellaceae</taxon>
        <taxon>Shewanella</taxon>
    </lineage>
</organism>
<dbReference type="GO" id="GO:0043709">
    <property type="term" value="P:cell adhesion involved in single-species biofilm formation"/>
    <property type="evidence" value="ECO:0007669"/>
    <property type="project" value="TreeGrafter"/>
</dbReference>
<dbReference type="SUPFAM" id="SSF55073">
    <property type="entry name" value="Nucleotide cyclase"/>
    <property type="match status" value="1"/>
</dbReference>
<keyword evidence="6" id="KW-1133">Transmembrane helix</keyword>
<dbReference type="Proteomes" id="UP000291106">
    <property type="component" value="Chromosome"/>
</dbReference>
<dbReference type="Pfam" id="PF07721">
    <property type="entry name" value="TPR_4"/>
    <property type="match status" value="1"/>
</dbReference>
<evidence type="ECO:0000256" key="1">
    <source>
        <dbReference type="ARBA" id="ARBA00001946"/>
    </source>
</evidence>
<dbReference type="InterPro" id="IPR000160">
    <property type="entry name" value="GGDEF_dom"/>
</dbReference>
<evidence type="ECO:0000259" key="7">
    <source>
        <dbReference type="PROSITE" id="PS50887"/>
    </source>
</evidence>
<dbReference type="InterPro" id="IPR029787">
    <property type="entry name" value="Nucleotide_cyclase"/>
</dbReference>
<dbReference type="InterPro" id="IPR043128">
    <property type="entry name" value="Rev_trsase/Diguanyl_cyclase"/>
</dbReference>
<dbReference type="Pfam" id="PF13424">
    <property type="entry name" value="TPR_12"/>
    <property type="match status" value="1"/>
</dbReference>
<evidence type="ECO:0000313" key="9">
    <source>
        <dbReference type="Proteomes" id="UP000291106"/>
    </source>
</evidence>
<keyword evidence="6" id="KW-0812">Transmembrane</keyword>
<gene>
    <name evidence="8" type="ORF">EXU30_04570</name>
</gene>
<comment type="cofactor">
    <cofactor evidence="1">
        <name>Mg(2+)</name>
        <dbReference type="ChEBI" id="CHEBI:18420"/>
    </cofactor>
</comment>
<keyword evidence="4" id="KW-0802">TPR repeat</keyword>
<evidence type="ECO:0000256" key="4">
    <source>
        <dbReference type="PROSITE-ProRule" id="PRU00339"/>
    </source>
</evidence>
<dbReference type="EMBL" id="CP036200">
    <property type="protein sequence ID" value="QBF82055.1"/>
    <property type="molecule type" value="Genomic_DNA"/>
</dbReference>
<feature type="coiled-coil region" evidence="5">
    <location>
        <begin position="443"/>
        <end position="470"/>
    </location>
</feature>
<dbReference type="CDD" id="cd01949">
    <property type="entry name" value="GGDEF"/>
    <property type="match status" value="1"/>
</dbReference>
<dbReference type="InterPro" id="IPR011990">
    <property type="entry name" value="TPR-like_helical_dom_sf"/>
</dbReference>
<dbReference type="SMART" id="SM00267">
    <property type="entry name" value="GGDEF"/>
    <property type="match status" value="1"/>
</dbReference>
<dbReference type="InterPro" id="IPR050469">
    <property type="entry name" value="Diguanylate_Cyclase"/>
</dbReference>
<evidence type="ECO:0000256" key="2">
    <source>
        <dbReference type="ARBA" id="ARBA00012528"/>
    </source>
</evidence>
<dbReference type="GO" id="GO:0042802">
    <property type="term" value="F:identical protein binding"/>
    <property type="evidence" value="ECO:0007669"/>
    <property type="project" value="InterPro"/>
</dbReference>
<evidence type="ECO:0000256" key="5">
    <source>
        <dbReference type="SAM" id="Coils"/>
    </source>
</evidence>
<keyword evidence="6" id="KW-0472">Membrane</keyword>
<dbReference type="PANTHER" id="PTHR45138:SF9">
    <property type="entry name" value="DIGUANYLATE CYCLASE DGCM-RELATED"/>
    <property type="match status" value="1"/>
</dbReference>
<reference evidence="8 9" key="1">
    <citation type="submission" date="2019-02" db="EMBL/GenBank/DDBJ databases">
        <title>Shewanella sp. D4-2 isolated from Dokdo Island.</title>
        <authorList>
            <person name="Baek K."/>
        </authorList>
    </citation>
    <scope>NUCLEOTIDE SEQUENCE [LARGE SCALE GENOMIC DNA]</scope>
    <source>
        <strain evidence="8 9">D4-2</strain>
    </source>
</reference>
<dbReference type="GO" id="GO:0052621">
    <property type="term" value="F:diguanylate cyclase activity"/>
    <property type="evidence" value="ECO:0007669"/>
    <property type="project" value="UniProtKB-EC"/>
</dbReference>
<feature type="transmembrane region" description="Helical" evidence="6">
    <location>
        <begin position="473"/>
        <end position="493"/>
    </location>
</feature>
<dbReference type="PROSITE" id="PS50887">
    <property type="entry name" value="GGDEF"/>
    <property type="match status" value="1"/>
</dbReference>
<dbReference type="EC" id="2.7.7.65" evidence="2"/>
<dbReference type="InterPro" id="IPR011717">
    <property type="entry name" value="TPR-4"/>
</dbReference>
<evidence type="ECO:0000256" key="3">
    <source>
        <dbReference type="ARBA" id="ARBA00034247"/>
    </source>
</evidence>
<dbReference type="Pfam" id="PF00990">
    <property type="entry name" value="GGDEF"/>
    <property type="match status" value="1"/>
</dbReference>
<proteinExistence type="predicted"/>
<dbReference type="AlphaFoldDB" id="A0A411PET8"/>
<keyword evidence="9" id="KW-1185">Reference proteome</keyword>
<dbReference type="Gene3D" id="3.30.70.270">
    <property type="match status" value="1"/>
</dbReference>
<evidence type="ECO:0000313" key="8">
    <source>
        <dbReference type="EMBL" id="QBF82055.1"/>
    </source>
</evidence>
<dbReference type="GO" id="GO:0005886">
    <property type="term" value="C:plasma membrane"/>
    <property type="evidence" value="ECO:0007669"/>
    <property type="project" value="TreeGrafter"/>
</dbReference>
<dbReference type="SMART" id="SM00028">
    <property type="entry name" value="TPR"/>
    <property type="match status" value="4"/>
</dbReference>
<dbReference type="GO" id="GO:1902201">
    <property type="term" value="P:negative regulation of bacterial-type flagellum-dependent cell motility"/>
    <property type="evidence" value="ECO:0007669"/>
    <property type="project" value="TreeGrafter"/>
</dbReference>
<dbReference type="SUPFAM" id="SSF48452">
    <property type="entry name" value="TPR-like"/>
    <property type="match status" value="1"/>
</dbReference>
<dbReference type="PROSITE" id="PS50005">
    <property type="entry name" value="TPR"/>
    <property type="match status" value="1"/>
</dbReference>
<keyword evidence="5" id="KW-0175">Coiled coil</keyword>
<comment type="catalytic activity">
    <reaction evidence="3">
        <text>2 GTP = 3',3'-c-di-GMP + 2 diphosphate</text>
        <dbReference type="Rhea" id="RHEA:24898"/>
        <dbReference type="ChEBI" id="CHEBI:33019"/>
        <dbReference type="ChEBI" id="CHEBI:37565"/>
        <dbReference type="ChEBI" id="CHEBI:58805"/>
        <dbReference type="EC" id="2.7.7.65"/>
    </reaction>
</comment>
<dbReference type="InterPro" id="IPR019734">
    <property type="entry name" value="TPR_rpt"/>
</dbReference>
<dbReference type="NCBIfam" id="TIGR00254">
    <property type="entry name" value="GGDEF"/>
    <property type="match status" value="1"/>
</dbReference>
<name>A0A411PET8_9GAMM</name>